<sequence length="225" mass="25254">MSLFFSSFVTHCSFFNTCWRIETGSASWGLQGFLSEEKERIIEIMELVTSSRFNKAVEPMETPIGSFVKEDAMGTGGQSLDGSNRRKAEQCSSASCPVPPFPVLLLSVPKKQRSNPGKPLIITTGSGFLKKFGAPVLKDFETRFSDAELVERKRNKSKKRCRESEESEEEMLSKPKRHKDGKIENNKVMAQLAEWGLVPPPNMPTEFKNLIEEMGGSEEKLLIQN</sequence>
<dbReference type="Proteomes" id="UP001054252">
    <property type="component" value="Unassembled WGS sequence"/>
</dbReference>
<evidence type="ECO:0000313" key="3">
    <source>
        <dbReference type="Proteomes" id="UP001054252"/>
    </source>
</evidence>
<dbReference type="AlphaFoldDB" id="A0AAV5LTN7"/>
<evidence type="ECO:0000256" key="1">
    <source>
        <dbReference type="SAM" id="MobiDB-lite"/>
    </source>
</evidence>
<reference evidence="2 3" key="1">
    <citation type="journal article" date="2021" name="Commun. Biol.">
        <title>The genome of Shorea leprosula (Dipterocarpaceae) highlights the ecological relevance of drought in aseasonal tropical rainforests.</title>
        <authorList>
            <person name="Ng K.K.S."/>
            <person name="Kobayashi M.J."/>
            <person name="Fawcett J.A."/>
            <person name="Hatakeyama M."/>
            <person name="Paape T."/>
            <person name="Ng C.H."/>
            <person name="Ang C.C."/>
            <person name="Tnah L.H."/>
            <person name="Lee C.T."/>
            <person name="Nishiyama T."/>
            <person name="Sese J."/>
            <person name="O'Brien M.J."/>
            <person name="Copetti D."/>
            <person name="Mohd Noor M.I."/>
            <person name="Ong R.C."/>
            <person name="Putra M."/>
            <person name="Sireger I.Z."/>
            <person name="Indrioko S."/>
            <person name="Kosugi Y."/>
            <person name="Izuno A."/>
            <person name="Isagi Y."/>
            <person name="Lee S.L."/>
            <person name="Shimizu K.K."/>
        </authorList>
    </citation>
    <scope>NUCLEOTIDE SEQUENCE [LARGE SCALE GENOMIC DNA]</scope>
    <source>
        <strain evidence="2">214</strain>
    </source>
</reference>
<keyword evidence="3" id="KW-1185">Reference proteome</keyword>
<gene>
    <name evidence="2" type="ORF">SLEP1_g48464</name>
</gene>
<protein>
    <submittedName>
        <fullName evidence="2">Uncharacterized protein</fullName>
    </submittedName>
</protein>
<feature type="region of interest" description="Disordered" evidence="1">
    <location>
        <begin position="68"/>
        <end position="95"/>
    </location>
</feature>
<accession>A0AAV5LTN7</accession>
<feature type="region of interest" description="Disordered" evidence="1">
    <location>
        <begin position="153"/>
        <end position="183"/>
    </location>
</feature>
<evidence type="ECO:0000313" key="2">
    <source>
        <dbReference type="EMBL" id="GKV40866.1"/>
    </source>
</evidence>
<proteinExistence type="predicted"/>
<organism evidence="2 3">
    <name type="scientific">Rubroshorea leprosula</name>
    <dbReference type="NCBI Taxonomy" id="152421"/>
    <lineage>
        <taxon>Eukaryota</taxon>
        <taxon>Viridiplantae</taxon>
        <taxon>Streptophyta</taxon>
        <taxon>Embryophyta</taxon>
        <taxon>Tracheophyta</taxon>
        <taxon>Spermatophyta</taxon>
        <taxon>Magnoliopsida</taxon>
        <taxon>eudicotyledons</taxon>
        <taxon>Gunneridae</taxon>
        <taxon>Pentapetalae</taxon>
        <taxon>rosids</taxon>
        <taxon>malvids</taxon>
        <taxon>Malvales</taxon>
        <taxon>Dipterocarpaceae</taxon>
        <taxon>Rubroshorea</taxon>
    </lineage>
</organism>
<dbReference type="EMBL" id="BPVZ01000145">
    <property type="protein sequence ID" value="GKV40866.1"/>
    <property type="molecule type" value="Genomic_DNA"/>
</dbReference>
<name>A0AAV5LTN7_9ROSI</name>
<comment type="caution">
    <text evidence="2">The sequence shown here is derived from an EMBL/GenBank/DDBJ whole genome shotgun (WGS) entry which is preliminary data.</text>
</comment>